<dbReference type="Gene3D" id="2.20.110.10">
    <property type="entry name" value="Histone H3 K4-specific methyltransferase SET7/9 N-terminal domain"/>
    <property type="match status" value="2"/>
</dbReference>
<evidence type="ECO:0000313" key="3">
    <source>
        <dbReference type="EMBL" id="EJK68453.1"/>
    </source>
</evidence>
<sequence length="373" mass="41347">MAEKQPTKRFRSCSSSESTGKEMAMDAAAAATLLDAARRYETEASRRQNEAQTNVARAKDDVLSAMDILKRAHEKLAQCESVAAEAEQSCKAAQDYRNKWEAQLNPNRKKSAFSSDSQNEDDQKHVSFAPLHEDLAGSVSVTSSSGQRKKVRRKRIRVAEHGWGVYEGLLDSLGEPHGRGTVTWENGGHYEGDWVDGKANGHGIMQYGNGDRYEGGWKDGCRFGQGTHHFKDGGVYEGQWSNAAPHGLGKMTLKNGSHYEGYWKDGKWHGNGIVRPVNGGEWEGTFHMGKCTVGTLRRPNGELEIGRYDSVNPDDVKNGVWWSIDRTQIWVIENGQKKEQIDEAGAASIVQNIGVALPEELREVAMPIKSEDR</sequence>
<dbReference type="SUPFAM" id="SSF82185">
    <property type="entry name" value="Histone H3 K4-specific methyltransferase SET7/9 N-terminal domain"/>
    <property type="match status" value="2"/>
</dbReference>
<dbReference type="InterPro" id="IPR003409">
    <property type="entry name" value="MORN"/>
</dbReference>
<accession>K0SQ68</accession>
<dbReference type="Pfam" id="PF02493">
    <property type="entry name" value="MORN"/>
    <property type="match status" value="5"/>
</dbReference>
<dbReference type="SMART" id="SM00698">
    <property type="entry name" value="MORN"/>
    <property type="match status" value="5"/>
</dbReference>
<dbReference type="eggNOG" id="KOG0231">
    <property type="taxonomic scope" value="Eukaryota"/>
</dbReference>
<comment type="caution">
    <text evidence="3">The sequence shown here is derived from an EMBL/GenBank/DDBJ whole genome shotgun (WGS) entry which is preliminary data.</text>
</comment>
<organism evidence="3 4">
    <name type="scientific">Thalassiosira oceanica</name>
    <name type="common">Marine diatom</name>
    <dbReference type="NCBI Taxonomy" id="159749"/>
    <lineage>
        <taxon>Eukaryota</taxon>
        <taxon>Sar</taxon>
        <taxon>Stramenopiles</taxon>
        <taxon>Ochrophyta</taxon>
        <taxon>Bacillariophyta</taxon>
        <taxon>Coscinodiscophyceae</taxon>
        <taxon>Thalassiosirophycidae</taxon>
        <taxon>Thalassiosirales</taxon>
        <taxon>Thalassiosiraceae</taxon>
        <taxon>Thalassiosira</taxon>
    </lineage>
</organism>
<dbReference type="AlphaFoldDB" id="K0SQ68"/>
<keyword evidence="4" id="KW-1185">Reference proteome</keyword>
<dbReference type="EMBL" id="AGNL01011333">
    <property type="protein sequence ID" value="EJK68453.1"/>
    <property type="molecule type" value="Genomic_DNA"/>
</dbReference>
<feature type="region of interest" description="Disordered" evidence="2">
    <location>
        <begin position="102"/>
        <end position="123"/>
    </location>
</feature>
<name>K0SQ68_THAOC</name>
<dbReference type="PANTHER" id="PTHR23084">
    <property type="entry name" value="PHOSPHATIDYLINOSITOL-4-PHOSPHATE 5-KINASE RELATED"/>
    <property type="match status" value="1"/>
</dbReference>
<evidence type="ECO:0000256" key="2">
    <source>
        <dbReference type="SAM" id="MobiDB-lite"/>
    </source>
</evidence>
<reference evidence="3 4" key="1">
    <citation type="journal article" date="2012" name="Genome Biol.">
        <title>Genome and low-iron response of an oceanic diatom adapted to chronic iron limitation.</title>
        <authorList>
            <person name="Lommer M."/>
            <person name="Specht M."/>
            <person name="Roy A.S."/>
            <person name="Kraemer L."/>
            <person name="Andreson R."/>
            <person name="Gutowska M.A."/>
            <person name="Wolf J."/>
            <person name="Bergner S.V."/>
            <person name="Schilhabel M.B."/>
            <person name="Klostermeier U.C."/>
            <person name="Beiko R.G."/>
            <person name="Rosenstiel P."/>
            <person name="Hippler M."/>
            <person name="Laroche J."/>
        </authorList>
    </citation>
    <scope>NUCLEOTIDE SEQUENCE [LARGE SCALE GENOMIC DNA]</scope>
    <source>
        <strain evidence="3 4">CCMP1005</strain>
    </source>
</reference>
<feature type="region of interest" description="Disordered" evidence="2">
    <location>
        <begin position="1"/>
        <end position="26"/>
    </location>
</feature>
<dbReference type="OrthoDB" id="418492at2759"/>
<protein>
    <submittedName>
        <fullName evidence="3">Uncharacterized protein</fullName>
    </submittedName>
</protein>
<keyword evidence="1" id="KW-0677">Repeat</keyword>
<proteinExistence type="predicted"/>
<evidence type="ECO:0000313" key="4">
    <source>
        <dbReference type="Proteomes" id="UP000266841"/>
    </source>
</evidence>
<dbReference type="PANTHER" id="PTHR23084:SF179">
    <property type="entry name" value="OS10G0565000 PROTEIN"/>
    <property type="match status" value="1"/>
</dbReference>
<evidence type="ECO:0000256" key="1">
    <source>
        <dbReference type="ARBA" id="ARBA00022737"/>
    </source>
</evidence>
<gene>
    <name evidence="3" type="ORF">THAOC_10369</name>
</gene>
<dbReference type="Proteomes" id="UP000266841">
    <property type="component" value="Unassembled WGS sequence"/>
</dbReference>
<dbReference type="OMA" id="ESNKNGM"/>